<dbReference type="SUPFAM" id="SSF53448">
    <property type="entry name" value="Nucleotide-diphospho-sugar transferases"/>
    <property type="match status" value="1"/>
</dbReference>
<evidence type="ECO:0000313" key="1">
    <source>
        <dbReference type="EMBL" id="CAB4156835.1"/>
    </source>
</evidence>
<dbReference type="EMBL" id="LR796639">
    <property type="protein sequence ID" value="CAB4156835.1"/>
    <property type="molecule type" value="Genomic_DNA"/>
</dbReference>
<name>A0A6J5NI12_9CAUD</name>
<dbReference type="InterPro" id="IPR029044">
    <property type="entry name" value="Nucleotide-diphossugar_trans"/>
</dbReference>
<accession>A0A6J5NI12</accession>
<gene>
    <name evidence="1" type="ORF">UFOVP658_181</name>
</gene>
<dbReference type="Gene3D" id="3.90.550.10">
    <property type="entry name" value="Spore Coat Polysaccharide Biosynthesis Protein SpsA, Chain A"/>
    <property type="match status" value="1"/>
</dbReference>
<organism evidence="1">
    <name type="scientific">uncultured Caudovirales phage</name>
    <dbReference type="NCBI Taxonomy" id="2100421"/>
    <lineage>
        <taxon>Viruses</taxon>
        <taxon>Duplodnaviria</taxon>
        <taxon>Heunggongvirae</taxon>
        <taxon>Uroviricota</taxon>
        <taxon>Caudoviricetes</taxon>
        <taxon>Peduoviridae</taxon>
        <taxon>Maltschvirus</taxon>
        <taxon>Maltschvirus maltsch</taxon>
    </lineage>
</organism>
<sequence>MDIQWTFGIVTGYQDGERLKNIIDNIISLNIPEFEILIIGGNRGDFCVDYPQVKLIDFDESQKPLWITKKKNIIANLAMYENMVIMHDYHIFDKDWYVNFKSFGTDWDICSCPQYLITGARNPMDWSLWDKPGHGRAWSLDYDDWSQTQYMYVSGGFFIVKKHVMIEEPLDESFGWNEAEDVEWSLRIRDKYVMKCNKNSIVRHNKWHRHAGQNPDEK</sequence>
<proteinExistence type="predicted"/>
<reference evidence="1" key="1">
    <citation type="submission" date="2020-04" db="EMBL/GenBank/DDBJ databases">
        <authorList>
            <person name="Chiriac C."/>
            <person name="Salcher M."/>
            <person name="Ghai R."/>
            <person name="Kavagutti S V."/>
        </authorList>
    </citation>
    <scope>NUCLEOTIDE SEQUENCE</scope>
</reference>
<protein>
    <submittedName>
        <fullName evidence="1">Uncharacterized protein</fullName>
    </submittedName>
</protein>